<evidence type="ECO:0000313" key="2">
    <source>
        <dbReference type="Proteomes" id="UP000002899"/>
    </source>
</evidence>
<reference evidence="1 2" key="2">
    <citation type="journal article" date="2013" name="PLoS ONE">
        <title>Whole genome mapping and re-organization of the nuclear and mitochondrial genomes of Babesia microti isolates.</title>
        <authorList>
            <person name="Cornillot E."/>
            <person name="Dassouli A."/>
            <person name="Garg A."/>
            <person name="Pachikara N."/>
            <person name="Randazzo S."/>
            <person name="Depoix D."/>
            <person name="Carcy B."/>
            <person name="Delbecq S."/>
            <person name="Frutos R."/>
            <person name="Silva J.C."/>
            <person name="Sutton R."/>
            <person name="Krause P.J."/>
            <person name="Mamoun C.B."/>
        </authorList>
    </citation>
    <scope>NUCLEOTIDE SEQUENCE [LARGE SCALE GENOMIC DNA]</scope>
    <source>
        <strain evidence="1 2">RI</strain>
    </source>
</reference>
<organism evidence="1 2">
    <name type="scientific">Babesia microti (strain RI)</name>
    <dbReference type="NCBI Taxonomy" id="1133968"/>
    <lineage>
        <taxon>Eukaryota</taxon>
        <taxon>Sar</taxon>
        <taxon>Alveolata</taxon>
        <taxon>Apicomplexa</taxon>
        <taxon>Aconoidasida</taxon>
        <taxon>Piroplasmida</taxon>
        <taxon>Babesiidae</taxon>
        <taxon>Babesia</taxon>
    </lineage>
</organism>
<sequence>MKKSKKPQNKEFKSIVSDIRNLVYPRLDNRHKKHLDEMKLRALGGKVKKQRAMPYKELLQRKKSMERTISKQSSLEKQLGVSFQYGKYRDVSQAETKKKKALNAKIKNKDPLRDYKCGGIYRIKKCDL</sequence>
<dbReference type="Pfam" id="PF15375">
    <property type="entry name" value="FSAF1"/>
    <property type="match status" value="1"/>
</dbReference>
<dbReference type="VEuPathDB" id="PiroplasmaDB:BmR1_04g05190"/>
<dbReference type="Proteomes" id="UP000002899">
    <property type="component" value="Chromosome IV"/>
</dbReference>
<reference evidence="1 2" key="3">
    <citation type="journal article" date="2016" name="Sci. Rep.">
        <title>Genome-wide diversity and gene expression profiling of Babesia microti isolates identify polymorphic genes that mediate host-pathogen interactions.</title>
        <authorList>
            <person name="Silva J.C."/>
            <person name="Cornillot E."/>
            <person name="McCracken C."/>
            <person name="Usmani-Brown S."/>
            <person name="Dwivedi A."/>
            <person name="Ifeonu O.O."/>
            <person name="Crabtree J."/>
            <person name="Gotia H.T."/>
            <person name="Virji A.Z."/>
            <person name="Reynes C."/>
            <person name="Colinge J."/>
            <person name="Kumar V."/>
            <person name="Lawres L."/>
            <person name="Pazzi J.E."/>
            <person name="Pablo J.V."/>
            <person name="Hung C."/>
            <person name="Brancato J."/>
            <person name="Kumari P."/>
            <person name="Orvis J."/>
            <person name="Tretina K."/>
            <person name="Chibucos M."/>
            <person name="Ott S."/>
            <person name="Sadzewicz L."/>
            <person name="Sengamalay N."/>
            <person name="Shetty A.C."/>
            <person name="Su Q."/>
            <person name="Tallon L."/>
            <person name="Fraser C.M."/>
            <person name="Frutos R."/>
            <person name="Molina D.M."/>
            <person name="Krause P.J."/>
            <person name="Ben Mamoun C."/>
        </authorList>
    </citation>
    <scope>NUCLEOTIDE SEQUENCE [LARGE SCALE GENOMIC DNA]</scope>
    <source>
        <strain evidence="1 2">RI</strain>
    </source>
</reference>
<dbReference type="OrthoDB" id="361247at2759"/>
<gene>
    <name evidence="1" type="ORF">BmR1_04g05190</name>
</gene>
<dbReference type="GeneID" id="24425682"/>
<proteinExistence type="predicted"/>
<name>A0A1N6LXC9_BABMR</name>
<reference evidence="1 2" key="1">
    <citation type="journal article" date="2012" name="Nucleic Acids Res.">
        <title>Sequencing of the smallest Apicomplexan genome from the human pathogen Babesia microti.</title>
        <authorList>
            <person name="Cornillot E."/>
            <person name="Hadj-Kaddour K."/>
            <person name="Dassouli A."/>
            <person name="Noel B."/>
            <person name="Ranwez V."/>
            <person name="Vacherie B."/>
            <person name="Augagneur Y."/>
            <person name="Bres V."/>
            <person name="Duclos A."/>
            <person name="Randazzo S."/>
            <person name="Carcy B."/>
            <person name="Debierre-Grockiego F."/>
            <person name="Delbecq S."/>
            <person name="Moubri-Menage K."/>
            <person name="Shams-Eldin H."/>
            <person name="Usmani-Brown S."/>
            <person name="Bringaud F."/>
            <person name="Wincker P."/>
            <person name="Vivares C.P."/>
            <person name="Schwarz R.T."/>
            <person name="Schetters T.P."/>
            <person name="Krause P.J."/>
            <person name="Gorenflot A."/>
            <person name="Berry V."/>
            <person name="Barbe V."/>
            <person name="Ben Mamoun C."/>
        </authorList>
    </citation>
    <scope>NUCLEOTIDE SEQUENCE [LARGE SCALE GENOMIC DNA]</scope>
    <source>
        <strain evidence="1 2">RI</strain>
    </source>
</reference>
<keyword evidence="2" id="KW-1185">Reference proteome</keyword>
<dbReference type="InterPro" id="IPR027973">
    <property type="entry name" value="FSAF1-like"/>
</dbReference>
<dbReference type="EMBL" id="LN871599">
    <property type="protein sequence ID" value="SIO73524.1"/>
    <property type="molecule type" value="Genomic_DNA"/>
</dbReference>
<accession>A0A1N6LXC9</accession>
<dbReference type="AlphaFoldDB" id="A0A1N6LXC9"/>
<dbReference type="KEGG" id="bmic:BmR1_04g05190"/>
<protein>
    <submittedName>
        <fullName evidence="1">Uncharacterized protein</fullName>
    </submittedName>
</protein>
<dbReference type="RefSeq" id="XP_021337616.1">
    <property type="nucleotide sequence ID" value="XM_021482360.1"/>
</dbReference>
<evidence type="ECO:0000313" key="1">
    <source>
        <dbReference type="EMBL" id="SIO73524.1"/>
    </source>
</evidence>